<reference evidence="1 2" key="1">
    <citation type="journal article" date="2015" name="Stand. Genomic Sci.">
        <title>Genomic Encyclopedia of Bacterial and Archaeal Type Strains, Phase III: the genomes of soil and plant-associated and newly described type strains.</title>
        <authorList>
            <person name="Whitman W.B."/>
            <person name="Woyke T."/>
            <person name="Klenk H.P."/>
            <person name="Zhou Y."/>
            <person name="Lilburn T.G."/>
            <person name="Beck B.J."/>
            <person name="De Vos P."/>
            <person name="Vandamme P."/>
            <person name="Eisen J.A."/>
            <person name="Garrity G."/>
            <person name="Hugenholtz P."/>
            <person name="Kyrpides N.C."/>
        </authorList>
    </citation>
    <scope>NUCLEOTIDE SEQUENCE [LARGE SCALE GENOMIC DNA]</scope>
    <source>
        <strain evidence="1 2">CGMCC 1.10948</strain>
    </source>
</reference>
<dbReference type="Proteomes" id="UP000316291">
    <property type="component" value="Unassembled WGS sequence"/>
</dbReference>
<keyword evidence="2" id="KW-1185">Reference proteome</keyword>
<gene>
    <name evidence="1" type="ORF">IQ16_07600</name>
</gene>
<dbReference type="EMBL" id="VLLA01000032">
    <property type="protein sequence ID" value="TWI60480.1"/>
    <property type="molecule type" value="Genomic_DNA"/>
</dbReference>
<evidence type="ECO:0000313" key="2">
    <source>
        <dbReference type="Proteomes" id="UP000316291"/>
    </source>
</evidence>
<sequence>MQKGRAGVYVFLENGVPVHVGRTRNLGERLRGHISKSHFSASFAFKRTRAVHGKTATYLTKGSRRDLLNDPDFKETFHQQVQLVKGMTVLFVEVTDPVQQYLLELYAHLEFGLPLDEFDTH</sequence>
<accession>A0A562QW62</accession>
<evidence type="ECO:0008006" key="3">
    <source>
        <dbReference type="Google" id="ProtNLM"/>
    </source>
</evidence>
<evidence type="ECO:0000313" key="1">
    <source>
        <dbReference type="EMBL" id="TWI60480.1"/>
    </source>
</evidence>
<organism evidence="1 2">
    <name type="scientific">Bradyrhizobium huanghuaihaiense</name>
    <dbReference type="NCBI Taxonomy" id="990078"/>
    <lineage>
        <taxon>Bacteria</taxon>
        <taxon>Pseudomonadati</taxon>
        <taxon>Pseudomonadota</taxon>
        <taxon>Alphaproteobacteria</taxon>
        <taxon>Hyphomicrobiales</taxon>
        <taxon>Nitrobacteraceae</taxon>
        <taxon>Bradyrhizobium</taxon>
    </lineage>
</organism>
<protein>
    <recommendedName>
        <fullName evidence="3">GIY-YIG catalytic domain-containing protein</fullName>
    </recommendedName>
</protein>
<name>A0A562QW62_9BRAD</name>
<proteinExistence type="predicted"/>
<comment type="caution">
    <text evidence="1">The sequence shown here is derived from an EMBL/GenBank/DDBJ whole genome shotgun (WGS) entry which is preliminary data.</text>
</comment>
<dbReference type="AlphaFoldDB" id="A0A562QW62"/>